<feature type="domain" description="MOSC" evidence="1">
    <location>
        <begin position="19"/>
        <end position="143"/>
    </location>
</feature>
<keyword evidence="3" id="KW-1185">Reference proteome</keyword>
<sequence length="152" mass="16974">MTTHVVSINISRKKGITKEPIKYATLKENWGIIGDAHAGNWHRQVSMLSEESIDKMRKYGYELKYGDFAENITVKNGDIFKLPIGTKVKIGDTLLEITQIGKECHTSCAISQTIGKCVMPLEGIFLKVLKGGEIKVGDKVIFYTDDLVKEVI</sequence>
<dbReference type="PANTHER" id="PTHR36930">
    <property type="entry name" value="METAL-SULFUR CLUSTER BIOSYNTHESIS PROTEINS YUAD-RELATED"/>
    <property type="match status" value="1"/>
</dbReference>
<dbReference type="PROSITE" id="PS51340">
    <property type="entry name" value="MOSC"/>
    <property type="match status" value="1"/>
</dbReference>
<accession>A0ABY8PTY2</accession>
<dbReference type="SUPFAM" id="SSF50800">
    <property type="entry name" value="PK beta-barrel domain-like"/>
    <property type="match status" value="1"/>
</dbReference>
<dbReference type="Gene3D" id="2.40.33.20">
    <property type="entry name" value="PK beta-barrel domain-like"/>
    <property type="match status" value="1"/>
</dbReference>
<gene>
    <name evidence="2" type="ORF">JRV97_07925</name>
</gene>
<dbReference type="InterPro" id="IPR005302">
    <property type="entry name" value="MoCF_Sase_C"/>
</dbReference>
<dbReference type="Proteomes" id="UP001232493">
    <property type="component" value="Chromosome"/>
</dbReference>
<reference evidence="2 3" key="1">
    <citation type="submission" date="2021-02" db="EMBL/GenBank/DDBJ databases">
        <title>Characterization of Marinitoga sp. nov. str. BP5-C20A.</title>
        <authorList>
            <person name="Erauso G."/>
            <person name="Postec A."/>
        </authorList>
    </citation>
    <scope>NUCLEOTIDE SEQUENCE [LARGE SCALE GENOMIC DNA]</scope>
    <source>
        <strain evidence="2 3">BP5-C20A</strain>
    </source>
</reference>
<proteinExistence type="predicted"/>
<name>A0ABY8PTY2_9BACT</name>
<dbReference type="Pfam" id="PF03473">
    <property type="entry name" value="MOSC"/>
    <property type="match status" value="1"/>
</dbReference>
<evidence type="ECO:0000313" key="3">
    <source>
        <dbReference type="Proteomes" id="UP001232493"/>
    </source>
</evidence>
<organism evidence="2 3">
    <name type="scientific">Marinitoga aeolica</name>
    <dbReference type="NCBI Taxonomy" id="2809031"/>
    <lineage>
        <taxon>Bacteria</taxon>
        <taxon>Thermotogati</taxon>
        <taxon>Thermotogota</taxon>
        <taxon>Thermotogae</taxon>
        <taxon>Petrotogales</taxon>
        <taxon>Petrotogaceae</taxon>
        <taxon>Marinitoga</taxon>
    </lineage>
</organism>
<protein>
    <submittedName>
        <fullName evidence="2">MOSC domain-containing protein</fullName>
    </submittedName>
</protein>
<evidence type="ECO:0000313" key="2">
    <source>
        <dbReference type="EMBL" id="WGS66095.1"/>
    </source>
</evidence>
<dbReference type="InterPro" id="IPR011037">
    <property type="entry name" value="Pyrv_Knase-like_insert_dom_sf"/>
</dbReference>
<dbReference type="InterPro" id="IPR052716">
    <property type="entry name" value="MOSC_domain"/>
</dbReference>
<dbReference type="EMBL" id="CP069362">
    <property type="protein sequence ID" value="WGS66095.1"/>
    <property type="molecule type" value="Genomic_DNA"/>
</dbReference>
<evidence type="ECO:0000259" key="1">
    <source>
        <dbReference type="PROSITE" id="PS51340"/>
    </source>
</evidence>
<dbReference type="PANTHER" id="PTHR36930:SF1">
    <property type="entry name" value="MOSC DOMAIN-CONTAINING PROTEIN"/>
    <property type="match status" value="1"/>
</dbReference>